<dbReference type="GO" id="GO:0005085">
    <property type="term" value="F:guanyl-nucleotide exchange factor activity"/>
    <property type="evidence" value="ECO:0007669"/>
    <property type="project" value="UniProtKB-KW"/>
</dbReference>
<evidence type="ECO:0000256" key="3">
    <source>
        <dbReference type="SAM" id="MobiDB-lite"/>
    </source>
</evidence>
<protein>
    <recommendedName>
        <fullName evidence="8">DOCK family protein</fullName>
    </recommendedName>
</protein>
<evidence type="ECO:0000313" key="6">
    <source>
        <dbReference type="EMBL" id="KAK5576125.1"/>
    </source>
</evidence>
<feature type="compositionally biased region" description="Polar residues" evidence="3">
    <location>
        <begin position="113"/>
        <end position="122"/>
    </location>
</feature>
<dbReference type="InterPro" id="IPR026791">
    <property type="entry name" value="DOCK"/>
</dbReference>
<dbReference type="Proteomes" id="UP001344447">
    <property type="component" value="Unassembled WGS sequence"/>
</dbReference>
<gene>
    <name evidence="6" type="ORF">RB653_007266</name>
</gene>
<dbReference type="GO" id="GO:0007264">
    <property type="term" value="P:small GTPase-mediated signal transduction"/>
    <property type="evidence" value="ECO:0007669"/>
    <property type="project" value="InterPro"/>
</dbReference>
<evidence type="ECO:0000313" key="7">
    <source>
        <dbReference type="Proteomes" id="UP001344447"/>
    </source>
</evidence>
<dbReference type="PANTHER" id="PTHR23317:SF109">
    <property type="entry name" value="DOCK FAMILY PROTEIN"/>
    <property type="match status" value="1"/>
</dbReference>
<dbReference type="Pfam" id="PF20421">
    <property type="entry name" value="DHR-2_Lobe_C"/>
    <property type="match status" value="1"/>
</dbReference>
<dbReference type="InterPro" id="IPR046770">
    <property type="entry name" value="DOCKER_Lobe_B"/>
</dbReference>
<dbReference type="EMBL" id="JAVFKY010000005">
    <property type="protein sequence ID" value="KAK5576125.1"/>
    <property type="molecule type" value="Genomic_DNA"/>
</dbReference>
<dbReference type="PROSITE" id="PS51651">
    <property type="entry name" value="DOCKER"/>
    <property type="match status" value="1"/>
</dbReference>
<evidence type="ECO:0008006" key="8">
    <source>
        <dbReference type="Google" id="ProtNLM"/>
    </source>
</evidence>
<dbReference type="InterPro" id="IPR043161">
    <property type="entry name" value="DOCK_C_lobe_A"/>
</dbReference>
<dbReference type="Gene3D" id="1.25.40.410">
    <property type="match status" value="1"/>
</dbReference>
<keyword evidence="7" id="KW-1185">Reference proteome</keyword>
<dbReference type="PROSITE" id="PS51650">
    <property type="entry name" value="C2_DOCK"/>
    <property type="match status" value="1"/>
</dbReference>
<feature type="compositionally biased region" description="Low complexity" evidence="3">
    <location>
        <begin position="38"/>
        <end position="54"/>
    </location>
</feature>
<accession>A0AAN7YXD9</accession>
<feature type="region of interest" description="Disordered" evidence="3">
    <location>
        <begin position="632"/>
        <end position="651"/>
    </location>
</feature>
<dbReference type="InterPro" id="IPR046769">
    <property type="entry name" value="DOCKER_Lobe_A"/>
</dbReference>
<feature type="compositionally biased region" description="Polar residues" evidence="3">
    <location>
        <begin position="632"/>
        <end position="642"/>
    </location>
</feature>
<feature type="region of interest" description="Disordered" evidence="3">
    <location>
        <begin position="98"/>
        <end position="133"/>
    </location>
</feature>
<dbReference type="PANTHER" id="PTHR23317">
    <property type="entry name" value="DEDICATOR OF CYTOKINESIS DOCK"/>
    <property type="match status" value="1"/>
</dbReference>
<dbReference type="InterPro" id="IPR046773">
    <property type="entry name" value="DOCKER_Lobe_C"/>
</dbReference>
<evidence type="ECO:0000256" key="2">
    <source>
        <dbReference type="PROSITE-ProRule" id="PRU00983"/>
    </source>
</evidence>
<dbReference type="Gene3D" id="2.60.40.150">
    <property type="entry name" value="C2 domain"/>
    <property type="match status" value="1"/>
</dbReference>
<dbReference type="Pfam" id="PF06920">
    <property type="entry name" value="DHR-2_Lobe_A"/>
    <property type="match status" value="1"/>
</dbReference>
<keyword evidence="1" id="KW-0344">Guanine-nucleotide releasing factor</keyword>
<reference evidence="6 7" key="1">
    <citation type="submission" date="2023-11" db="EMBL/GenBank/DDBJ databases">
        <title>Dfirmibasis_genome.</title>
        <authorList>
            <person name="Edelbroek B."/>
            <person name="Kjellin J."/>
            <person name="Jerlstrom-Hultqvist J."/>
            <person name="Soderbom F."/>
        </authorList>
    </citation>
    <scope>NUCLEOTIDE SEQUENCE [LARGE SCALE GENOMIC DNA]</scope>
    <source>
        <strain evidence="6 7">TNS-C-14</strain>
    </source>
</reference>
<feature type="compositionally biased region" description="Low complexity" evidence="3">
    <location>
        <begin position="123"/>
        <end position="133"/>
    </location>
</feature>
<dbReference type="Gene3D" id="1.20.58.740">
    <property type="match status" value="1"/>
</dbReference>
<name>A0AAN7YXD9_9MYCE</name>
<comment type="caution">
    <text evidence="6">The sequence shown here is derived from an EMBL/GenBank/DDBJ whole genome shotgun (WGS) entry which is preliminary data.</text>
</comment>
<evidence type="ECO:0000256" key="1">
    <source>
        <dbReference type="ARBA" id="ARBA00022658"/>
    </source>
</evidence>
<dbReference type="Pfam" id="PF20422">
    <property type="entry name" value="DHR-2_Lobe_B"/>
    <property type="match status" value="1"/>
</dbReference>
<dbReference type="Pfam" id="PF14429">
    <property type="entry name" value="DOCK-C2"/>
    <property type="match status" value="1"/>
</dbReference>
<dbReference type="InterPro" id="IPR027357">
    <property type="entry name" value="DOCKER_dom"/>
</dbReference>
<feature type="compositionally biased region" description="Low complexity" evidence="3">
    <location>
        <begin position="356"/>
        <end position="371"/>
    </location>
</feature>
<dbReference type="InterPro" id="IPR027007">
    <property type="entry name" value="C2_DOCK-type_domain"/>
</dbReference>
<feature type="domain" description="C2 DOCK-type" evidence="4">
    <location>
        <begin position="871"/>
        <end position="1062"/>
    </location>
</feature>
<feature type="region of interest" description="Disordered" evidence="3">
    <location>
        <begin position="591"/>
        <end position="610"/>
    </location>
</feature>
<feature type="domain" description="DOCKER" evidence="5">
    <location>
        <begin position="1665"/>
        <end position="2099"/>
    </location>
</feature>
<dbReference type="InterPro" id="IPR043162">
    <property type="entry name" value="DOCK_C_lobe_C"/>
</dbReference>
<organism evidence="6 7">
    <name type="scientific">Dictyostelium firmibasis</name>
    <dbReference type="NCBI Taxonomy" id="79012"/>
    <lineage>
        <taxon>Eukaryota</taxon>
        <taxon>Amoebozoa</taxon>
        <taxon>Evosea</taxon>
        <taxon>Eumycetozoa</taxon>
        <taxon>Dictyostelia</taxon>
        <taxon>Dictyosteliales</taxon>
        <taxon>Dictyosteliaceae</taxon>
        <taxon>Dictyostelium</taxon>
    </lineage>
</organism>
<dbReference type="CDD" id="cd11684">
    <property type="entry name" value="DHR2_DOCK"/>
    <property type="match status" value="1"/>
</dbReference>
<evidence type="ECO:0000259" key="4">
    <source>
        <dbReference type="PROSITE" id="PS51650"/>
    </source>
</evidence>
<comment type="similarity">
    <text evidence="2">Belongs to the DOCK family.</text>
</comment>
<feature type="compositionally biased region" description="Low complexity" evidence="3">
    <location>
        <begin position="1"/>
        <end position="28"/>
    </location>
</feature>
<proteinExistence type="inferred from homology"/>
<feature type="region of interest" description="Disordered" evidence="3">
    <location>
        <begin position="1"/>
        <end position="54"/>
    </location>
</feature>
<feature type="region of interest" description="Disordered" evidence="3">
    <location>
        <begin position="356"/>
        <end position="409"/>
    </location>
</feature>
<evidence type="ECO:0000259" key="5">
    <source>
        <dbReference type="PROSITE" id="PS51651"/>
    </source>
</evidence>
<sequence length="2099" mass="236034">MSSQDLSSTSNSDNSNNNNSSSGSIPSSFVAGIKSKRSSGSGSGNSTPTGSPVLSRSALANAVASSNNNNNIGESVSPINSLYGNNALTSITQAFTKSESNHGSPIGSPKLPHTNSNNNIQINRSDSSSGFGSSINLNNGGDQVGLRAFAKKKKGAAPGTSFLNLKAISDEQMTLLSNGVIGNALNGIGVGGVGGIGNNSLTPTRMKWNDFETEYEKEYENILEPLRFPVGEVVVRRQEKIPRTIFSPTIGIVTSGLEYHVRELIDGFYKDYLIVENKSSMLQSPNHRKPSIKFGSSGSSLGISNSSSSSDLSGSLSSSNGFSGSGLGISSKLFATGKQISSRELNYNSILPSATSYSSASSTPSMTSPTLGSGGSDGSMTHRGGNRSSTNGTNGSGLQLHQQQHSTDPLKELIPERTGLELLCEVQDLKFSLEVEPFFCSLYIVDLDKKERITESFNFHLNSKSLLDSLKINEDLLSGWSNQKKCKFNLNKYHPNIYFILRVHHIFRGDIEKDIKPYFKDHIKDKKKNDALLAQFKCEISEKCQSWGSSDGNSGQILQPFVWAAYPVFHRPTLNSTPSSMNLTTPLSPSSLISAANSPSSPSTSADKIPTLSAQNSLNNLSLLGNFNNVSVTENTSTSPSIQLPPPPPPSMLNNNQISSNAAQLKQQLIQQINSLNTSPTIVDDQQLTLPPMPVSPPLISTNSGGVSGGDGIITTPPPPLPLSPIQQGVSTLSIPQPPPLPLHLGHRRRSSFMNHQSGSSSSLTPTPIGINTKITNTIEIVNLIPCTPNLTDKTICEMLLVDKDLKKLKSQIPGSFTMSILSKESEEDLRGRISPSLVPLLPIDTNIKKPNLIREIQDFSETPYPFVEYVNNLYIYPENVFIKYKNPNIQIQVQLIDDISCLKSLKCVYPTTSPSIPAGLWDTITLPAPGLPGPSPTTPYPPLDYCAFSCVSFHDKRPHFSDEFKIKLPMKITSQHLLFTFFHINIHAKKDVKTSIGYCAVPLCQLSMGPSGNQGGIHFIKDDYYCAAISSDMNNLSPKFVNPETSKKEKMPVFTFRTKLVSSVITQDPCLDSFFKGGGSNEVKSILKIDRVTCVQFFPSILNQLFQIMCTSANEVASQAFNSILHVIKIVDGFQEKKAGTEKSRLLTYYSEYLFDYVPDSKHLYEELCRQWVNSINSGVYVKDFRLNWFLLDIMTKSMALSLQPTGKLDTDLGRENRFKIEFLENLNKLVLMLIPSQSDGGMLVQSWEFFMKFPYFINNLFPLIDRGFLFNLIYNYITRIDPSNEDLTMVTIKFNFLKITTDYDHYIPLNFPMLFKTLDSVSDLNLKFFKRHFLSVLLITEVEGCLKHNKLATRNQAIQTLKQLIKKHHYDQRYQAPEIREKVASIYFPYVLMIVEHYSIIKHQLEAKEVQEWLTVFIWILQYCSRDLLRMWFIKETQKHQTNLLNLMMMSLESFKDEPSIFEIAILSIEISKYILDDFNEDQMQSNIILLDIIINILQKCSSISGVEMLRLIYTIFKDYLVPNFPTLLFQNLNNSYCEIVTYDLLRSINMTELLDESASLFYLLLLKNFQSTKDISKMKIQSTVAISRLVGEIKLENSYNLSSFLQKVRKLVTQQENGDSVFINQVEEMLNRIDTLMKYSHTINQNKNDPELVSEMYFRISNSYFESPNLRLTWLENLSKIHSDNENFDEASQCLVHCAYLISRYLIQTNKFNDILESDFLSICPNIKSELLLPTFDQKDSGALFQSNIWSLLYVVELLEKAIEYLMMGNRYELAIEIHSLISKIHKTKKDYKSLSTSLASCQKVCVELGEKNKETRIYARFYRVGFFGKKFSNEQMDGKEYIYKKPHKCNISVLQNQIKNNLQEKFGQDEEIIVLSNAKVDKNSLDPEKVHIQIVSVDPYIVDPQQQSADVLLSQFDQYFNISQFISEVPFSVEGKAIQDDMSKQQKKKTIFSVELAFPYVKNRLEVVSKREIILSPIENAIELIRGRCIKLKEQLDTNPPRINLLHQILQGSVFPMVNEGPLKICEIFLSQKTINNFNPDHVDQLKKAMEKFIIYCGFTLRLSRSIISVQLQEFQNMIEEQYKTLKGQINTYLK</sequence>
<dbReference type="InterPro" id="IPR035892">
    <property type="entry name" value="C2_domain_sf"/>
</dbReference>
<dbReference type="CDD" id="cd08679">
    <property type="entry name" value="C2_DOCK180_related"/>
    <property type="match status" value="1"/>
</dbReference>
<feature type="compositionally biased region" description="Low complexity" evidence="3">
    <location>
        <begin position="386"/>
        <end position="397"/>
    </location>
</feature>